<protein>
    <submittedName>
        <fullName evidence="1">Vir protein, putative</fullName>
    </submittedName>
</protein>
<sequence length="330" mass="37738">MVIKSLGLPSDNFYEKLDHDEDTNLSNYNSECISFSRNKINWGLRRPCALVLKYLANSYKKSEKANMEYDDCILLNYWIYGKIYEKHGDISNSGRSFGELQRLWNSLILNPYKTSYNDKCEPDNSIATQNDWKKRKELYGYCVDYDTLQRMISNYDKHCKIIYKYLKEKVELYNEYYEYCSSGDNNNKCPRFFSKCENKDPNNLLSQLTCKDVMQAEEALSAKEDKRLATAAADLSLTADNAGLPMGSQMPDAGSNPVTKSSNVLLGVVVTSMTSGALYKFTPLGRMLRNGLGWNRNNINLHDNGLFEYAPGSFNPYSGGEEHYIGYHQA</sequence>
<dbReference type="EMBL" id="FLYH01000296">
    <property type="protein sequence ID" value="SCA83676.1"/>
    <property type="molecule type" value="Genomic_DNA"/>
</dbReference>
<dbReference type="InterPro" id="IPR008780">
    <property type="entry name" value="Plasmodium_Vir"/>
</dbReference>
<gene>
    <name evidence="1" type="ORF">PVT01_000086100</name>
</gene>
<reference evidence="1 2" key="1">
    <citation type="submission" date="2016-07" db="EMBL/GenBank/DDBJ databases">
        <authorList>
            <consortium name="Pathogen Informatics"/>
        </authorList>
    </citation>
    <scope>NUCLEOTIDE SEQUENCE [LARGE SCALE GENOMIC DNA]</scope>
</reference>
<proteinExistence type="predicted"/>
<dbReference type="VEuPathDB" id="PlasmoDB:PVPAM_010006000"/>
<dbReference type="VEuPathDB" id="PlasmoDB:PVP01_0007520"/>
<dbReference type="Proteomes" id="UP000196402">
    <property type="component" value="Unassembled WGS sequence"/>
</dbReference>
<accession>A0A1G4EAP2</accession>
<evidence type="ECO:0000313" key="1">
    <source>
        <dbReference type="EMBL" id="SCA83676.1"/>
    </source>
</evidence>
<dbReference type="Pfam" id="PF05795">
    <property type="entry name" value="Plasmodium_Vir"/>
    <property type="match status" value="2"/>
</dbReference>
<evidence type="ECO:0000313" key="2">
    <source>
        <dbReference type="Proteomes" id="UP000196402"/>
    </source>
</evidence>
<dbReference type="AlphaFoldDB" id="A0A1G4EAP2"/>
<dbReference type="VEuPathDB" id="PlasmoDB:PVX_105700"/>
<dbReference type="VEuPathDB" id="PlasmoDB:PVW1_050005400"/>
<organism evidence="1 2">
    <name type="scientific">Plasmodium vivax</name>
    <name type="common">malaria parasite P. vivax</name>
    <dbReference type="NCBI Taxonomy" id="5855"/>
    <lineage>
        <taxon>Eukaryota</taxon>
        <taxon>Sar</taxon>
        <taxon>Alveolata</taxon>
        <taxon>Apicomplexa</taxon>
        <taxon>Aconoidasida</taxon>
        <taxon>Haemosporida</taxon>
        <taxon>Plasmodiidae</taxon>
        <taxon>Plasmodium</taxon>
        <taxon>Plasmodium (Plasmodium)</taxon>
    </lineage>
</organism>
<name>A0A1G4EAP2_PLAVI</name>